<dbReference type="GO" id="GO:0008270">
    <property type="term" value="F:zinc ion binding"/>
    <property type="evidence" value="ECO:0007669"/>
    <property type="project" value="UniProtKB-KW"/>
</dbReference>
<dbReference type="GO" id="GO:0010048">
    <property type="term" value="P:vernalization response"/>
    <property type="evidence" value="ECO:0007669"/>
    <property type="project" value="InterPro"/>
</dbReference>
<feature type="domain" description="Oberon-like PHD finger" evidence="7">
    <location>
        <begin position="150"/>
        <end position="268"/>
    </location>
</feature>
<evidence type="ECO:0000259" key="8">
    <source>
        <dbReference type="Pfam" id="PF23376"/>
    </source>
</evidence>
<feature type="compositionally biased region" description="Polar residues" evidence="6">
    <location>
        <begin position="533"/>
        <end position="545"/>
    </location>
</feature>
<dbReference type="GO" id="GO:0040029">
    <property type="term" value="P:epigenetic regulation of gene expression"/>
    <property type="evidence" value="ECO:0007669"/>
    <property type="project" value="InterPro"/>
</dbReference>
<feature type="region of interest" description="Disordered" evidence="6">
    <location>
        <begin position="611"/>
        <end position="630"/>
    </location>
</feature>
<feature type="compositionally biased region" description="Low complexity" evidence="6">
    <location>
        <begin position="106"/>
        <end position="116"/>
    </location>
</feature>
<comment type="subcellular location">
    <subcellularLocation>
        <location evidence="1">Nucleus</location>
    </subcellularLocation>
</comment>
<name>A0A8T2R3N3_CERRI</name>
<dbReference type="AlphaFoldDB" id="A0A8T2R3N3"/>
<evidence type="ECO:0000313" key="11">
    <source>
        <dbReference type="Proteomes" id="UP000825935"/>
    </source>
</evidence>
<feature type="compositionally biased region" description="Low complexity" evidence="6">
    <location>
        <begin position="555"/>
        <end position="566"/>
    </location>
</feature>
<dbReference type="InterPro" id="IPR032881">
    <property type="entry name" value="Oberon-like_PHD"/>
</dbReference>
<dbReference type="InterPro" id="IPR058585">
    <property type="entry name" value="Fn3_VIN3"/>
</dbReference>
<dbReference type="EMBL" id="CM035435">
    <property type="protein sequence ID" value="KAH7290609.1"/>
    <property type="molecule type" value="Genomic_DNA"/>
</dbReference>
<dbReference type="InterPro" id="IPR056990">
    <property type="entry name" value="VIN3-like_C"/>
</dbReference>
<dbReference type="InterPro" id="IPR036116">
    <property type="entry name" value="FN3_sf"/>
</dbReference>
<evidence type="ECO:0000256" key="1">
    <source>
        <dbReference type="ARBA" id="ARBA00004123"/>
    </source>
</evidence>
<feature type="domain" description="VIN3-like fibronectin type-III" evidence="8">
    <location>
        <begin position="360"/>
        <end position="443"/>
    </location>
</feature>
<feature type="domain" description="VIN3-like C-terminal" evidence="9">
    <location>
        <begin position="727"/>
        <end position="799"/>
    </location>
</feature>
<dbReference type="PANTHER" id="PTHR46286:SF2">
    <property type="entry name" value="VIN3-LIKE PROTEIN 2"/>
    <property type="match status" value="1"/>
</dbReference>
<keyword evidence="2" id="KW-0479">Metal-binding</keyword>
<evidence type="ECO:0000259" key="7">
    <source>
        <dbReference type="Pfam" id="PF07227"/>
    </source>
</evidence>
<proteinExistence type="predicted"/>
<reference evidence="10" key="1">
    <citation type="submission" date="2021-08" db="EMBL/GenBank/DDBJ databases">
        <title>WGS assembly of Ceratopteris richardii.</title>
        <authorList>
            <person name="Marchant D.B."/>
            <person name="Chen G."/>
            <person name="Jenkins J."/>
            <person name="Shu S."/>
            <person name="Leebens-Mack J."/>
            <person name="Grimwood J."/>
            <person name="Schmutz J."/>
            <person name="Soltis P."/>
            <person name="Soltis D."/>
            <person name="Chen Z.-H."/>
        </authorList>
    </citation>
    <scope>NUCLEOTIDE SEQUENCE</scope>
    <source>
        <strain evidence="10">Whitten #5841</strain>
        <tissue evidence="10">Leaf</tissue>
    </source>
</reference>
<feature type="compositionally biased region" description="Basic and acidic residues" evidence="6">
    <location>
        <begin position="522"/>
        <end position="532"/>
    </location>
</feature>
<feature type="region of interest" description="Disordered" evidence="6">
    <location>
        <begin position="105"/>
        <end position="127"/>
    </location>
</feature>
<evidence type="ECO:0000256" key="6">
    <source>
        <dbReference type="SAM" id="MobiDB-lite"/>
    </source>
</evidence>
<dbReference type="EMBL" id="CM035435">
    <property type="protein sequence ID" value="KAH7290606.1"/>
    <property type="molecule type" value="Genomic_DNA"/>
</dbReference>
<evidence type="ECO:0000256" key="3">
    <source>
        <dbReference type="ARBA" id="ARBA00022771"/>
    </source>
</evidence>
<sequence>MTSTKADQFEPDAGIFFSEAYSSMVGSLSLPERREFLYKTAKGFEGGRQTLESWTRKDLLELICLEMGKERKYTGVSKSKMVEHLLKLVSTKGLTEGVESPVKVPTLQSTLSQSSSKRQRKAGRPARVSLAVQTPTGITNTQKSVAAWVCKNTACKAQLPQGTSFCQRCSCCICKKFDDNKDPSLWIVCTPDPLNKEMDCRLSCHIECALTNRMAGVVMEGLNIVLDGSYQCPCGKISSLIRCWKKQLLIAKDARRVDTLCQRLYLSYRLLEGTCKYKLLHELVDQAIQRLEIDVGVITEGSAKFARGLVNRLSSNSKVLELVHLALEKVEALDGELAAHPTTVEAAASEERDIDDLCIIEFNDISSGSVSMTVQGGEHMTGYRLWHRKACDLSFAKDPTCIIAANPGQAQISGLDAHTEYVFYVVPSFEKGYGDPVEVRCTTKDSEFKVSNGACETAPLNVDLNASTTETDLPVAENLESNFKVRELGKVLHSAWAEEYQSTHMHKGIFHRKDGMKSLIDRKNDEEKKSECRSPSLNVMSSRGVNVSHVDCGTSKSSPDKAPSSDLNAEESRVTLEVDLPNPPIRTLSRRDSSALVPDSDPKGRMAHTEITDLDNASDPGNSHTSQREETEALSQVVSDVMQTNAANGVQDASEDRRRIVDIESNGRHGESWAVQVRRTAGTNIEMDTHATVMRKRTSESFGRGEGYGLVNGCGGGSISAPLCAARNYEFCVKIIRWLECEGYLKEDFRMKFLTWFSLKASEHEKRVVSVFIDTLQDNPSSLAGQLVDTFSDIISMKRHHMMPNGFHNKLWH</sequence>
<accession>A0A8T2R3N3</accession>
<evidence type="ECO:0000256" key="2">
    <source>
        <dbReference type="ARBA" id="ARBA00022723"/>
    </source>
</evidence>
<comment type="caution">
    <text evidence="10">The sequence shown here is derived from an EMBL/GenBank/DDBJ whole genome shotgun (WGS) entry which is preliminary data.</text>
</comment>
<dbReference type="Pfam" id="PF23380">
    <property type="entry name" value="VIN3_C"/>
    <property type="match status" value="1"/>
</dbReference>
<dbReference type="InterPro" id="IPR044514">
    <property type="entry name" value="VIN3-like"/>
</dbReference>
<evidence type="ECO:0000256" key="4">
    <source>
        <dbReference type="ARBA" id="ARBA00022833"/>
    </source>
</evidence>
<protein>
    <recommendedName>
        <fullName evidence="12">Fibronectin type-III domain-containing protein</fullName>
    </recommendedName>
</protein>
<keyword evidence="4" id="KW-0862">Zinc</keyword>
<keyword evidence="3" id="KW-0863">Zinc-finger</keyword>
<keyword evidence="11" id="KW-1185">Reference proteome</keyword>
<dbReference type="InterPro" id="IPR003961">
    <property type="entry name" value="FN3_dom"/>
</dbReference>
<dbReference type="EMBL" id="CM035435">
    <property type="protein sequence ID" value="KAH7290611.1"/>
    <property type="molecule type" value="Genomic_DNA"/>
</dbReference>
<dbReference type="SUPFAM" id="SSF49265">
    <property type="entry name" value="Fibronectin type III"/>
    <property type="match status" value="1"/>
</dbReference>
<evidence type="ECO:0008006" key="12">
    <source>
        <dbReference type="Google" id="ProtNLM"/>
    </source>
</evidence>
<evidence type="ECO:0000256" key="5">
    <source>
        <dbReference type="ARBA" id="ARBA00023242"/>
    </source>
</evidence>
<dbReference type="Proteomes" id="UP000825935">
    <property type="component" value="Chromosome 30"/>
</dbReference>
<dbReference type="Pfam" id="PF07227">
    <property type="entry name" value="PHD_Oberon"/>
    <property type="match status" value="1"/>
</dbReference>
<dbReference type="GO" id="GO:0005634">
    <property type="term" value="C:nucleus"/>
    <property type="evidence" value="ECO:0007669"/>
    <property type="project" value="UniProtKB-SubCell"/>
</dbReference>
<evidence type="ECO:0000259" key="9">
    <source>
        <dbReference type="Pfam" id="PF23380"/>
    </source>
</evidence>
<dbReference type="EMBL" id="CM035435">
    <property type="protein sequence ID" value="KAH7290612.1"/>
    <property type="molecule type" value="Genomic_DNA"/>
</dbReference>
<dbReference type="EMBL" id="CM035435">
    <property type="protein sequence ID" value="KAH7290610.1"/>
    <property type="molecule type" value="Genomic_DNA"/>
</dbReference>
<dbReference type="EMBL" id="CM035435">
    <property type="protein sequence ID" value="KAH7290607.1"/>
    <property type="molecule type" value="Genomic_DNA"/>
</dbReference>
<dbReference type="OMA" id="SENWAVK"/>
<dbReference type="OrthoDB" id="600557at2759"/>
<feature type="region of interest" description="Disordered" evidence="6">
    <location>
        <begin position="522"/>
        <end position="606"/>
    </location>
</feature>
<keyword evidence="5" id="KW-0539">Nucleus</keyword>
<dbReference type="PANTHER" id="PTHR46286">
    <property type="entry name" value="VIN3-LIKE PROTEIN 2-RELATED"/>
    <property type="match status" value="1"/>
</dbReference>
<dbReference type="Pfam" id="PF23376">
    <property type="entry name" value="Fn3_VIN3"/>
    <property type="match status" value="1"/>
</dbReference>
<organism evidence="10 11">
    <name type="scientific">Ceratopteris richardii</name>
    <name type="common">Triangle waterfern</name>
    <dbReference type="NCBI Taxonomy" id="49495"/>
    <lineage>
        <taxon>Eukaryota</taxon>
        <taxon>Viridiplantae</taxon>
        <taxon>Streptophyta</taxon>
        <taxon>Embryophyta</taxon>
        <taxon>Tracheophyta</taxon>
        <taxon>Polypodiopsida</taxon>
        <taxon>Polypodiidae</taxon>
        <taxon>Polypodiales</taxon>
        <taxon>Pteridineae</taxon>
        <taxon>Pteridaceae</taxon>
        <taxon>Parkerioideae</taxon>
        <taxon>Ceratopteris</taxon>
    </lineage>
</organism>
<evidence type="ECO:0000313" key="10">
    <source>
        <dbReference type="EMBL" id="KAH7290607.1"/>
    </source>
</evidence>
<dbReference type="CDD" id="cd00063">
    <property type="entry name" value="FN3"/>
    <property type="match status" value="1"/>
</dbReference>
<gene>
    <name evidence="10" type="ORF">KP509_30G057100</name>
</gene>